<evidence type="ECO:0000256" key="2">
    <source>
        <dbReference type="ARBA" id="ARBA00009851"/>
    </source>
</evidence>
<dbReference type="EMBL" id="QKKF02002773">
    <property type="protein sequence ID" value="RZF48158.1"/>
    <property type="molecule type" value="Genomic_DNA"/>
</dbReference>
<dbReference type="Proteomes" id="UP000291343">
    <property type="component" value="Unassembled WGS sequence"/>
</dbReference>
<evidence type="ECO:0000313" key="12">
    <source>
        <dbReference type="Proteomes" id="UP000291343"/>
    </source>
</evidence>
<evidence type="ECO:0000313" key="11">
    <source>
        <dbReference type="EMBL" id="RZF48158.1"/>
    </source>
</evidence>
<reference evidence="11 12" key="1">
    <citation type="journal article" date="2017" name="Gigascience">
        <title>Genome sequence of the small brown planthopper, Laodelphax striatellus.</title>
        <authorList>
            <person name="Zhu J."/>
            <person name="Jiang F."/>
            <person name="Wang X."/>
            <person name="Yang P."/>
            <person name="Bao Y."/>
            <person name="Zhao W."/>
            <person name="Wang W."/>
            <person name="Lu H."/>
            <person name="Wang Q."/>
            <person name="Cui N."/>
            <person name="Li J."/>
            <person name="Chen X."/>
            <person name="Luo L."/>
            <person name="Yu J."/>
            <person name="Kang L."/>
            <person name="Cui F."/>
        </authorList>
    </citation>
    <scope>NUCLEOTIDE SEQUENCE [LARGE SCALE GENOMIC DNA]</scope>
    <source>
        <strain evidence="11">Lst14</strain>
    </source>
</reference>
<proteinExistence type="inferred from homology"/>
<dbReference type="STRING" id="195883.A0A482XRS5"/>
<evidence type="ECO:0000256" key="7">
    <source>
        <dbReference type="ARBA" id="ARBA00023242"/>
    </source>
</evidence>
<dbReference type="Pfam" id="PF11568">
    <property type="entry name" value="Med29"/>
    <property type="match status" value="1"/>
</dbReference>
<keyword evidence="6" id="KW-0804">Transcription</keyword>
<dbReference type="GO" id="GO:0006357">
    <property type="term" value="P:regulation of transcription by RNA polymerase II"/>
    <property type="evidence" value="ECO:0007669"/>
    <property type="project" value="TreeGrafter"/>
</dbReference>
<comment type="subcellular location">
    <subcellularLocation>
        <location evidence="1">Nucleus</location>
    </subcellularLocation>
</comment>
<sequence length="186" mass="20660">MNLPPISQAGPPIMQPIMQQQPGTPQGQQNMPGQPQMQQQPAQEKLDNISKVKSLVGQLRETLILTLKTAANTLVQNNLVDVGNMKQCMVAPRFDKVLEEFYSICDQMELHLKTAAECLNQGSSSQRYLPLMVNQTRLEPLPGQDGNQLTYPQYLATVRAQVMYAKEIHDMLLAAAQNIQNTSAAE</sequence>
<name>A0A482XRS5_LAOST</name>
<gene>
    <name evidence="11" type="ORF">LSTR_LSTR009847</name>
</gene>
<dbReference type="PANTHER" id="PTHR28314:SF1">
    <property type="entry name" value="MEDIATOR OF RNA POLYMERASE II TRANSCRIPTION SUBUNIT 29"/>
    <property type="match status" value="1"/>
</dbReference>
<evidence type="ECO:0000256" key="10">
    <source>
        <dbReference type="SAM" id="MobiDB-lite"/>
    </source>
</evidence>
<keyword evidence="4" id="KW-0805">Transcription regulation</keyword>
<evidence type="ECO:0000256" key="8">
    <source>
        <dbReference type="ARBA" id="ARBA00030916"/>
    </source>
</evidence>
<dbReference type="InParanoid" id="A0A482XRS5"/>
<comment type="similarity">
    <text evidence="2">Belongs to the Mediator complex subunit 29 family.</text>
</comment>
<comment type="caution">
    <text evidence="11">The sequence shown here is derived from an EMBL/GenBank/DDBJ whole genome shotgun (WGS) entry which is preliminary data.</text>
</comment>
<evidence type="ECO:0000256" key="1">
    <source>
        <dbReference type="ARBA" id="ARBA00004123"/>
    </source>
</evidence>
<dbReference type="OrthoDB" id="6366949at2759"/>
<dbReference type="SMR" id="A0A482XRS5"/>
<keyword evidence="5" id="KW-0010">Activator</keyword>
<evidence type="ECO:0000256" key="6">
    <source>
        <dbReference type="ARBA" id="ARBA00023163"/>
    </source>
</evidence>
<accession>A0A482XRS5</accession>
<keyword evidence="7" id="KW-0539">Nucleus</keyword>
<evidence type="ECO:0000256" key="4">
    <source>
        <dbReference type="ARBA" id="ARBA00023015"/>
    </source>
</evidence>
<keyword evidence="12" id="KW-1185">Reference proteome</keyword>
<dbReference type="PANTHER" id="PTHR28314">
    <property type="entry name" value="MEDIATOR OF RNA POLYMERASE II TRANSCRIPTION SUBUNIT 29"/>
    <property type="match status" value="1"/>
</dbReference>
<dbReference type="FunCoup" id="A0A482XRS5">
    <property type="interactions" value="927"/>
</dbReference>
<feature type="region of interest" description="Disordered" evidence="10">
    <location>
        <begin position="1"/>
        <end position="42"/>
    </location>
</feature>
<protein>
    <recommendedName>
        <fullName evidence="3">Mediator of RNA polymerase II transcription subunit 29</fullName>
    </recommendedName>
    <alternativeName>
        <fullName evidence="9">Mediator complex subunit 29</fullName>
    </alternativeName>
    <alternativeName>
        <fullName evidence="8">Protein intersex</fullName>
    </alternativeName>
</protein>
<feature type="compositionally biased region" description="Low complexity" evidence="10">
    <location>
        <begin position="8"/>
        <end position="42"/>
    </location>
</feature>
<organism evidence="11 12">
    <name type="scientific">Laodelphax striatellus</name>
    <name type="common">Small brown planthopper</name>
    <name type="synonym">Delphax striatella</name>
    <dbReference type="NCBI Taxonomy" id="195883"/>
    <lineage>
        <taxon>Eukaryota</taxon>
        <taxon>Metazoa</taxon>
        <taxon>Ecdysozoa</taxon>
        <taxon>Arthropoda</taxon>
        <taxon>Hexapoda</taxon>
        <taxon>Insecta</taxon>
        <taxon>Pterygota</taxon>
        <taxon>Neoptera</taxon>
        <taxon>Paraneoptera</taxon>
        <taxon>Hemiptera</taxon>
        <taxon>Auchenorrhyncha</taxon>
        <taxon>Fulgoroidea</taxon>
        <taxon>Delphacidae</taxon>
        <taxon>Criomorphinae</taxon>
        <taxon>Laodelphax</taxon>
    </lineage>
</organism>
<evidence type="ECO:0000256" key="5">
    <source>
        <dbReference type="ARBA" id="ARBA00023159"/>
    </source>
</evidence>
<dbReference type="GO" id="GO:0016592">
    <property type="term" value="C:mediator complex"/>
    <property type="evidence" value="ECO:0007669"/>
    <property type="project" value="InterPro"/>
</dbReference>
<dbReference type="GO" id="GO:0003712">
    <property type="term" value="F:transcription coregulator activity"/>
    <property type="evidence" value="ECO:0007669"/>
    <property type="project" value="TreeGrafter"/>
</dbReference>
<evidence type="ECO:0000256" key="3">
    <source>
        <dbReference type="ARBA" id="ARBA00019684"/>
    </source>
</evidence>
<dbReference type="InterPro" id="IPR021018">
    <property type="entry name" value="Mediator_Med29_met"/>
</dbReference>
<dbReference type="AlphaFoldDB" id="A0A482XRS5"/>
<evidence type="ECO:0000256" key="9">
    <source>
        <dbReference type="ARBA" id="ARBA00031963"/>
    </source>
</evidence>